<keyword evidence="1" id="KW-1133">Transmembrane helix</keyword>
<keyword evidence="1" id="KW-0812">Transmembrane</keyword>
<gene>
    <name evidence="2" type="ORF">HNY73_010316</name>
</gene>
<dbReference type="AlphaFoldDB" id="A0A8T0F309"/>
<evidence type="ECO:0000256" key="1">
    <source>
        <dbReference type="SAM" id="Phobius"/>
    </source>
</evidence>
<organism evidence="2 3">
    <name type="scientific">Argiope bruennichi</name>
    <name type="common">Wasp spider</name>
    <name type="synonym">Aranea bruennichi</name>
    <dbReference type="NCBI Taxonomy" id="94029"/>
    <lineage>
        <taxon>Eukaryota</taxon>
        <taxon>Metazoa</taxon>
        <taxon>Ecdysozoa</taxon>
        <taxon>Arthropoda</taxon>
        <taxon>Chelicerata</taxon>
        <taxon>Arachnida</taxon>
        <taxon>Araneae</taxon>
        <taxon>Araneomorphae</taxon>
        <taxon>Entelegynae</taxon>
        <taxon>Araneoidea</taxon>
        <taxon>Araneidae</taxon>
        <taxon>Argiope</taxon>
    </lineage>
</organism>
<dbReference type="EMBL" id="JABXBU010000030">
    <property type="protein sequence ID" value="KAF8784668.1"/>
    <property type="molecule type" value="Genomic_DNA"/>
</dbReference>
<keyword evidence="1" id="KW-0472">Membrane</keyword>
<evidence type="ECO:0000313" key="2">
    <source>
        <dbReference type="EMBL" id="KAF8784668.1"/>
    </source>
</evidence>
<name>A0A8T0F309_ARGBR</name>
<feature type="transmembrane region" description="Helical" evidence="1">
    <location>
        <begin position="139"/>
        <end position="159"/>
    </location>
</feature>
<reference evidence="2" key="2">
    <citation type="submission" date="2020-06" db="EMBL/GenBank/DDBJ databases">
        <authorList>
            <person name="Sheffer M."/>
        </authorList>
    </citation>
    <scope>NUCLEOTIDE SEQUENCE</scope>
</reference>
<dbReference type="Proteomes" id="UP000807504">
    <property type="component" value="Unassembled WGS sequence"/>
</dbReference>
<accession>A0A8T0F309</accession>
<sequence length="405" mass="45193">MDSYRISSFSSSIYCTTTKSLRHINHWLTLFILPVADIWDNDEKFSPRINDIANVSGLGKGRNSSLPEEIVTRGGKSRSYPCLFWRGSSLLGIGFQQNQLVARRKTTGCNCLNATSGAPQLLRFIKAERTSFIIKTNPMLIWITAPSAAIGILALLVLLSTAPSEGYPTSTISNETTTLPTDEVNDSQSLKVKDLPFANYISNPCSPGTSSRTTDRSRSKAHRQSYTIAFYNYMSSYGTLYKQDAMNVINESTIDDCAVLNLPELPYTPTLSELQEMDAEGALKRIHSSLLMHAAHAYFVEYQYLTSSSTCSEASANRERNLAREAIILARKQKHMACMTQMTIEELGYTPNNTDEILDEKFTNLQLCSRRALRDCQIMLSIVRLFDVIANYSKSILEPAPVPII</sequence>
<evidence type="ECO:0000313" key="3">
    <source>
        <dbReference type="Proteomes" id="UP000807504"/>
    </source>
</evidence>
<comment type="caution">
    <text evidence="2">The sequence shown here is derived from an EMBL/GenBank/DDBJ whole genome shotgun (WGS) entry which is preliminary data.</text>
</comment>
<keyword evidence="3" id="KW-1185">Reference proteome</keyword>
<protein>
    <submittedName>
        <fullName evidence="2">Uncharacterized protein</fullName>
    </submittedName>
</protein>
<reference evidence="2" key="1">
    <citation type="journal article" date="2020" name="bioRxiv">
        <title>Chromosome-level reference genome of the European wasp spider Argiope bruennichi: a resource for studies on range expansion and evolutionary adaptation.</title>
        <authorList>
            <person name="Sheffer M.M."/>
            <person name="Hoppe A."/>
            <person name="Krehenwinkel H."/>
            <person name="Uhl G."/>
            <person name="Kuss A.W."/>
            <person name="Jensen L."/>
            <person name="Jensen C."/>
            <person name="Gillespie R.G."/>
            <person name="Hoff K.J."/>
            <person name="Prost S."/>
        </authorList>
    </citation>
    <scope>NUCLEOTIDE SEQUENCE</scope>
</reference>
<proteinExistence type="predicted"/>